<keyword evidence="1" id="KW-0677">Repeat</keyword>
<sequence length="614" mass="69205">MNKRIKKIIALTVAFSAVTTIAPKTFLGLTSKPAYAASYTARNGELTSLVIKSTNGDKLSLKDGYNGDTVKLSDEKEYFVKLTDDSEGIVINAEAKGSDRIVRIFLTDDSDATAYKPGDKLYLGKGNTTVYVRTYASLSDFRQAKDKDKDVSNCEEEYEVHVKKTTESSYEDTTQDPVYLKELSLNKEDITFLKQRTTYNVKVASSVDEIKITAEPEDDSSRVRIDGSLVDEDDNYRKTISLDKGKNEIKIKVTDDKDNQRVYTLNITRGSSSSGDSQGDVYLSSLELDEADLDFEEDKTSYEVEVDEDVNRILVTAEPEDEEYLVTINGSEVNSGDEYEKKVSLSKGKNTITVVVEDEVEDEKRTYKITVNRGTVTDDEDKDDTEDTDDKSDDSSSDDKNTVGWVKVDNDWKYRGEDGKFYVNKWLYDKEQGVYCYLKEDGFRATGWLQEGGNWYLLDSKGAMLTGWQYTGGQWYYLQSSGAMKTGWLKEEKTVTVEDTSTATDKKEDEKTSTSGSTNKTDTSKTDDKKEETTAKTKKVETWYYLQANGTMKTGWFLDNDKWYYMNLSGAMQTGWVIDNNSKYYLDQSGVMATGTKTIDGKEYKFTTSGALIS</sequence>
<dbReference type="RefSeq" id="WP_146869220.1">
    <property type="nucleotide sequence ID" value="NZ_BKBC01000079.1"/>
</dbReference>
<feature type="domain" description="Cadherin-like beta-sandwich-like" evidence="4">
    <location>
        <begin position="283"/>
        <end position="373"/>
    </location>
</feature>
<organism evidence="5 6">
    <name type="scientific">Clostridium butyricum</name>
    <dbReference type="NCBI Taxonomy" id="1492"/>
    <lineage>
        <taxon>Bacteria</taxon>
        <taxon>Bacillati</taxon>
        <taxon>Bacillota</taxon>
        <taxon>Clostridia</taxon>
        <taxon>Eubacteriales</taxon>
        <taxon>Clostridiaceae</taxon>
        <taxon>Clostridium</taxon>
    </lineage>
</organism>
<dbReference type="Pfam" id="PF01473">
    <property type="entry name" value="Choline_bind_1"/>
    <property type="match status" value="4"/>
</dbReference>
<dbReference type="AlphaFoldDB" id="A0A512TSB5"/>
<feature type="repeat" description="Cell wall-binding" evidence="2">
    <location>
        <begin position="465"/>
        <end position="484"/>
    </location>
</feature>
<dbReference type="Pfam" id="PF19127">
    <property type="entry name" value="Choline_bind_3"/>
    <property type="match status" value="1"/>
</dbReference>
<evidence type="ECO:0000313" key="6">
    <source>
        <dbReference type="Proteomes" id="UP000321089"/>
    </source>
</evidence>
<dbReference type="Proteomes" id="UP000321089">
    <property type="component" value="Unassembled WGS sequence"/>
</dbReference>
<feature type="repeat" description="Cell wall-binding" evidence="2">
    <location>
        <begin position="445"/>
        <end position="464"/>
    </location>
</feature>
<dbReference type="SUPFAM" id="SSF69360">
    <property type="entry name" value="Cell wall binding repeat"/>
    <property type="match status" value="2"/>
</dbReference>
<dbReference type="Gene3D" id="2.10.270.10">
    <property type="entry name" value="Cholin Binding"/>
    <property type="match status" value="2"/>
</dbReference>
<protein>
    <recommendedName>
        <fullName evidence="4">Cadherin-like beta-sandwich-like domain-containing protein</fullName>
    </recommendedName>
</protein>
<dbReference type="Gene3D" id="2.10.270.20">
    <property type="match status" value="1"/>
</dbReference>
<feature type="region of interest" description="Disordered" evidence="3">
    <location>
        <begin position="499"/>
        <end position="532"/>
    </location>
</feature>
<evidence type="ECO:0000256" key="1">
    <source>
        <dbReference type="ARBA" id="ARBA00022737"/>
    </source>
</evidence>
<dbReference type="InterPro" id="IPR025883">
    <property type="entry name" value="Cadherin-like_domain"/>
</dbReference>
<feature type="repeat" description="Cell wall-binding" evidence="2">
    <location>
        <begin position="553"/>
        <end position="572"/>
    </location>
</feature>
<reference evidence="5 6" key="1">
    <citation type="submission" date="2019-07" db="EMBL/GenBank/DDBJ databases">
        <title>Whole genome shotgun sequence of Clostridium butyricum NBRC 3858.</title>
        <authorList>
            <person name="Hosoyama A."/>
            <person name="Uohara A."/>
            <person name="Ohji S."/>
            <person name="Ichikawa N."/>
        </authorList>
    </citation>
    <scope>NUCLEOTIDE SEQUENCE [LARGE SCALE GENOMIC DNA]</scope>
    <source>
        <strain evidence="5 6">NBRC 3858</strain>
    </source>
</reference>
<proteinExistence type="predicted"/>
<evidence type="ECO:0000256" key="2">
    <source>
        <dbReference type="PROSITE-ProRule" id="PRU00591"/>
    </source>
</evidence>
<dbReference type="Pfam" id="PF12733">
    <property type="entry name" value="Cadherin-like"/>
    <property type="match status" value="2"/>
</dbReference>
<comment type="caution">
    <text evidence="5">The sequence shown here is derived from an EMBL/GenBank/DDBJ whole genome shotgun (WGS) entry which is preliminary data.</text>
</comment>
<feature type="region of interest" description="Disordered" evidence="3">
    <location>
        <begin position="376"/>
        <end position="400"/>
    </location>
</feature>
<dbReference type="InterPro" id="IPR018337">
    <property type="entry name" value="Cell_wall/Cho-bd_repeat"/>
</dbReference>
<dbReference type="PROSITE" id="PS51170">
    <property type="entry name" value="CW"/>
    <property type="match status" value="4"/>
</dbReference>
<gene>
    <name evidence="5" type="ORF">CBU02nite_36320</name>
</gene>
<name>A0A512TSB5_CLOBU</name>
<evidence type="ECO:0000256" key="3">
    <source>
        <dbReference type="SAM" id="MobiDB-lite"/>
    </source>
</evidence>
<feature type="domain" description="Cadherin-like beta-sandwich-like" evidence="4">
    <location>
        <begin position="181"/>
        <end position="269"/>
    </location>
</feature>
<feature type="compositionally biased region" description="Basic and acidic residues" evidence="3">
    <location>
        <begin position="522"/>
        <end position="532"/>
    </location>
</feature>
<evidence type="ECO:0000259" key="4">
    <source>
        <dbReference type="Pfam" id="PF12733"/>
    </source>
</evidence>
<accession>A0A512TSB5</accession>
<dbReference type="EMBL" id="BKBC01000079">
    <property type="protein sequence ID" value="GEQ23126.1"/>
    <property type="molecule type" value="Genomic_DNA"/>
</dbReference>
<feature type="repeat" description="Cell wall-binding" evidence="2">
    <location>
        <begin position="573"/>
        <end position="592"/>
    </location>
</feature>
<feature type="compositionally biased region" description="Acidic residues" evidence="3">
    <location>
        <begin position="377"/>
        <end position="392"/>
    </location>
</feature>
<evidence type="ECO:0000313" key="5">
    <source>
        <dbReference type="EMBL" id="GEQ23126.1"/>
    </source>
</evidence>